<dbReference type="InterPro" id="IPR001650">
    <property type="entry name" value="Helicase_C-like"/>
</dbReference>
<keyword evidence="2" id="KW-0378">Hydrolase</keyword>
<evidence type="ECO:0000313" key="2">
    <source>
        <dbReference type="EMBL" id="GAA0953581.1"/>
    </source>
</evidence>
<keyword evidence="3" id="KW-1185">Reference proteome</keyword>
<dbReference type="PROSITE" id="PS51194">
    <property type="entry name" value="HELICASE_CTER"/>
    <property type="match status" value="1"/>
</dbReference>
<keyword evidence="2" id="KW-0347">Helicase</keyword>
<evidence type="ECO:0000259" key="1">
    <source>
        <dbReference type="PROSITE" id="PS51194"/>
    </source>
</evidence>
<dbReference type="SMART" id="SM00490">
    <property type="entry name" value="HELICc"/>
    <property type="match status" value="1"/>
</dbReference>
<dbReference type="Gene3D" id="3.40.50.300">
    <property type="entry name" value="P-loop containing nucleotide triphosphate hydrolases"/>
    <property type="match status" value="1"/>
</dbReference>
<gene>
    <name evidence="2" type="ORF">GCM10009550_35750</name>
</gene>
<keyword evidence="2" id="KW-0067">ATP-binding</keyword>
<dbReference type="EMBL" id="BAAAHH010000013">
    <property type="protein sequence ID" value="GAA0953581.1"/>
    <property type="molecule type" value="Genomic_DNA"/>
</dbReference>
<dbReference type="InterPro" id="IPR027417">
    <property type="entry name" value="P-loop_NTPase"/>
</dbReference>
<sequence length="1072" mass="119823">MSRHGEHYRFRSELVERLKNDLLGPVNGPDEIITDRPGTAYATGVLFPRRSDQEHLLAQKAEVEKDVDEASLTVDEAPDSGVPAANMQAPSSMGITFAVDPKRSGTVVLSFEAAVYEPIDRDGRNVQAKRSESRATHDTDLRWRRRPLTIPSRVIDVAQVGRERPQLVDGLAADINVRRPDLKTGFVAVTVALMNINEVGRYDIHDAHCFFQPVIEVMSPDDTVALVERPSTSVGVDEDEIKTNRLLYRHAPTFAVGHGCSADWNWQAPPPRHEDLLKSEPASVASVRTAFVPTREVLLTDSNPEIDASDLAMMHLAKADDDEVLAALRRLTDGYREWITERSEEARLLRNTDFGKAAEDQINQCVEACDRMESGIELLRSDIKAMRAFRLANEAMAVQRGRSQWIKNGRVGEVRLDGVWRPFQIAFLLMCMDGIVDPDHDDRKLADLLWFPTGGGKTEAYLGIIAFTVFLRRIRKGKAGGGVTSIMRYTLRLLTLQQFERAASLICAMEMMRRDAGDELGDEEMPISLGMWVGRAATPNTLKDAAKSLRRLRNGEELQEENPVQLRTCPWCGTAMDAWNYEVSAETGRMEIRCSNDGCDFRDGLPVHVVDEAIYAARPTLVIATADKFAQIAWRAAVANLFNRNEDGRGTPPPELIVQDELHLISGPLGSLAGLYETAIDIAADQPKIIASTATIRRAKDQVLRLFDRDVRQFPPAGLDARDSWFAVETPAEDKASRQYVGLLTPNTSQATLLVRAYAALLHHAAHIDADDTTRDAYWTLVGYFSSLRLLAAAELQFHDDVQDRLHLLAEQWGTDRRAAEMLAELTSRVQSSDIPQRLKDLETRLPSPDALDTVLATNMISVGVDVDRLGLMALMGQPQTTAEYIQSSSRVGRQHPGLAIMMFNAARSRDRSHYESFVSYHSALYQQVESTSVTPFSSRARDRALHAVLVGLMRLTRPEARLNTAAAKVRKFEHRLEEAKDLILIRAKSVAPEEADGTAEDLQSLIDYWYAMADQNEDLVYEAPSIFKRGDRRGENVALLRSYEDEDLDNAIRTLWSLRDVDVESDLYKES</sequence>
<keyword evidence="2" id="KW-0547">Nucleotide-binding</keyword>
<dbReference type="GO" id="GO:0004386">
    <property type="term" value="F:helicase activity"/>
    <property type="evidence" value="ECO:0007669"/>
    <property type="project" value="UniProtKB-KW"/>
</dbReference>
<organism evidence="2 3">
    <name type="scientific">Actinocorallia libanotica</name>
    <dbReference type="NCBI Taxonomy" id="46162"/>
    <lineage>
        <taxon>Bacteria</taxon>
        <taxon>Bacillati</taxon>
        <taxon>Actinomycetota</taxon>
        <taxon>Actinomycetes</taxon>
        <taxon>Streptosporangiales</taxon>
        <taxon>Thermomonosporaceae</taxon>
        <taxon>Actinocorallia</taxon>
    </lineage>
</organism>
<reference evidence="2 3" key="1">
    <citation type="journal article" date="2019" name="Int. J. Syst. Evol. Microbiol.">
        <title>The Global Catalogue of Microorganisms (GCM) 10K type strain sequencing project: providing services to taxonomists for standard genome sequencing and annotation.</title>
        <authorList>
            <consortium name="The Broad Institute Genomics Platform"/>
            <consortium name="The Broad Institute Genome Sequencing Center for Infectious Disease"/>
            <person name="Wu L."/>
            <person name="Ma J."/>
        </authorList>
    </citation>
    <scope>NUCLEOTIDE SEQUENCE [LARGE SCALE GENOMIC DNA]</scope>
    <source>
        <strain evidence="2 3">JCM 10696</strain>
    </source>
</reference>
<dbReference type="SUPFAM" id="SSF52540">
    <property type="entry name" value="P-loop containing nucleoside triphosphate hydrolases"/>
    <property type="match status" value="1"/>
</dbReference>
<dbReference type="Proteomes" id="UP001500665">
    <property type="component" value="Unassembled WGS sequence"/>
</dbReference>
<dbReference type="CDD" id="cd18785">
    <property type="entry name" value="SF2_C"/>
    <property type="match status" value="1"/>
</dbReference>
<accession>A0ABN1RAG3</accession>
<protein>
    <submittedName>
        <fullName evidence="2">Helicase-related protein</fullName>
    </submittedName>
</protein>
<proteinExistence type="predicted"/>
<feature type="domain" description="Helicase C-terminal" evidence="1">
    <location>
        <begin position="794"/>
        <end position="945"/>
    </location>
</feature>
<dbReference type="RefSeq" id="WP_344241968.1">
    <property type="nucleotide sequence ID" value="NZ_BAAAHH010000013.1"/>
</dbReference>
<name>A0ABN1RAG3_9ACTN</name>
<evidence type="ECO:0000313" key="3">
    <source>
        <dbReference type="Proteomes" id="UP001500665"/>
    </source>
</evidence>
<comment type="caution">
    <text evidence="2">The sequence shown here is derived from an EMBL/GenBank/DDBJ whole genome shotgun (WGS) entry which is preliminary data.</text>
</comment>